<evidence type="ECO:0000256" key="5">
    <source>
        <dbReference type="ARBA" id="ARBA00023040"/>
    </source>
</evidence>
<evidence type="ECO:0000256" key="7">
    <source>
        <dbReference type="ARBA" id="ARBA00023170"/>
    </source>
</evidence>
<protein>
    <recommendedName>
        <fullName evidence="11">G-protein coupled receptors family 1 profile domain-containing protein</fullName>
    </recommendedName>
</protein>
<dbReference type="SUPFAM" id="SSF81321">
    <property type="entry name" value="Family A G protein-coupled receptor-like"/>
    <property type="match status" value="1"/>
</dbReference>
<comment type="caution">
    <text evidence="12">The sequence shown here is derived from an EMBL/GenBank/DDBJ whole genome shotgun (WGS) entry which is preliminary data.</text>
</comment>
<dbReference type="PANTHER" id="PTHR46925">
    <property type="entry name" value="G-PROTEIN COUPLED RECEPTOR TKR-1-RELATED"/>
    <property type="match status" value="1"/>
</dbReference>
<keyword evidence="8" id="KW-0807">Transducer</keyword>
<keyword evidence="3 10" id="KW-0812">Transmembrane</keyword>
<evidence type="ECO:0000256" key="4">
    <source>
        <dbReference type="ARBA" id="ARBA00022989"/>
    </source>
</evidence>
<feature type="compositionally biased region" description="Polar residues" evidence="9">
    <location>
        <begin position="117"/>
        <end position="133"/>
    </location>
</feature>
<gene>
    <name evidence="12" type="ORF">FSP39_017354</name>
</gene>
<keyword evidence="6 10" id="KW-0472">Membrane</keyword>
<accession>A0AA88XVI3</accession>
<proteinExistence type="predicted"/>
<dbReference type="InterPro" id="IPR001681">
    <property type="entry name" value="Neurokn_rcpt"/>
</dbReference>
<reference evidence="12" key="1">
    <citation type="submission" date="2019-08" db="EMBL/GenBank/DDBJ databases">
        <title>The improved chromosome-level genome for the pearl oyster Pinctada fucata martensii using PacBio sequencing and Hi-C.</title>
        <authorList>
            <person name="Zheng Z."/>
        </authorList>
    </citation>
    <scope>NUCLEOTIDE SEQUENCE</scope>
    <source>
        <strain evidence="12">ZZ-2019</strain>
        <tissue evidence="12">Adductor muscle</tissue>
    </source>
</reference>
<dbReference type="PROSITE" id="PS50262">
    <property type="entry name" value="G_PROTEIN_RECEP_F1_2"/>
    <property type="match status" value="1"/>
</dbReference>
<evidence type="ECO:0000256" key="1">
    <source>
        <dbReference type="ARBA" id="ARBA00004651"/>
    </source>
</evidence>
<keyword evidence="5" id="KW-0297">G-protein coupled receptor</keyword>
<feature type="transmembrane region" description="Helical" evidence="10">
    <location>
        <begin position="42"/>
        <end position="60"/>
    </location>
</feature>
<dbReference type="GO" id="GO:0004995">
    <property type="term" value="F:tachykinin receptor activity"/>
    <property type="evidence" value="ECO:0007669"/>
    <property type="project" value="InterPro"/>
</dbReference>
<dbReference type="Pfam" id="PF00001">
    <property type="entry name" value="7tm_1"/>
    <property type="match status" value="1"/>
</dbReference>
<keyword evidence="2" id="KW-1003">Cell membrane</keyword>
<dbReference type="PANTHER" id="PTHR46925:SF2">
    <property type="entry name" value="G-PROTEIN COUPLED RECEPTOR TKR-1-RELATED"/>
    <property type="match status" value="1"/>
</dbReference>
<dbReference type="GO" id="GO:0005886">
    <property type="term" value="C:plasma membrane"/>
    <property type="evidence" value="ECO:0007669"/>
    <property type="project" value="UniProtKB-SubCell"/>
</dbReference>
<keyword evidence="13" id="KW-1185">Reference proteome</keyword>
<dbReference type="EMBL" id="VSWD01000010">
    <property type="protein sequence ID" value="KAK3091132.1"/>
    <property type="molecule type" value="Genomic_DNA"/>
</dbReference>
<comment type="subcellular location">
    <subcellularLocation>
        <location evidence="1">Cell membrane</location>
        <topology evidence="1">Multi-pass membrane protein</topology>
    </subcellularLocation>
</comment>
<name>A0AA88XVI3_PINIB</name>
<dbReference type="Gene3D" id="1.20.1070.10">
    <property type="entry name" value="Rhodopsin 7-helix transmembrane proteins"/>
    <property type="match status" value="1"/>
</dbReference>
<sequence>MMLTVVIIYAICWLPLNMINIAGDINPKIYNITGMNYIWMSFHWLAMSNCMYNPFIYCWMNAKFRNGFRKVLNHFTCGLIKEGNDIEMTRFRRNDTVTTSVGRNGSLLRYPSKSRSDSYNDYSSMIDKSTKGNNLEFDSDDLKT</sequence>
<evidence type="ECO:0000256" key="8">
    <source>
        <dbReference type="ARBA" id="ARBA00023224"/>
    </source>
</evidence>
<dbReference type="AlphaFoldDB" id="A0AA88XVI3"/>
<keyword evidence="4 10" id="KW-1133">Transmembrane helix</keyword>
<evidence type="ECO:0000256" key="2">
    <source>
        <dbReference type="ARBA" id="ARBA00022475"/>
    </source>
</evidence>
<evidence type="ECO:0000256" key="6">
    <source>
        <dbReference type="ARBA" id="ARBA00023136"/>
    </source>
</evidence>
<evidence type="ECO:0000313" key="12">
    <source>
        <dbReference type="EMBL" id="KAK3091132.1"/>
    </source>
</evidence>
<evidence type="ECO:0000256" key="3">
    <source>
        <dbReference type="ARBA" id="ARBA00022692"/>
    </source>
</evidence>
<evidence type="ECO:0000313" key="13">
    <source>
        <dbReference type="Proteomes" id="UP001186944"/>
    </source>
</evidence>
<dbReference type="InterPro" id="IPR000276">
    <property type="entry name" value="GPCR_Rhodpsn"/>
</dbReference>
<feature type="region of interest" description="Disordered" evidence="9">
    <location>
        <begin position="109"/>
        <end position="144"/>
    </location>
</feature>
<evidence type="ECO:0000256" key="9">
    <source>
        <dbReference type="SAM" id="MobiDB-lite"/>
    </source>
</evidence>
<organism evidence="12 13">
    <name type="scientific">Pinctada imbricata</name>
    <name type="common">Atlantic pearl-oyster</name>
    <name type="synonym">Pinctada martensii</name>
    <dbReference type="NCBI Taxonomy" id="66713"/>
    <lineage>
        <taxon>Eukaryota</taxon>
        <taxon>Metazoa</taxon>
        <taxon>Spiralia</taxon>
        <taxon>Lophotrochozoa</taxon>
        <taxon>Mollusca</taxon>
        <taxon>Bivalvia</taxon>
        <taxon>Autobranchia</taxon>
        <taxon>Pteriomorphia</taxon>
        <taxon>Pterioida</taxon>
        <taxon>Pterioidea</taxon>
        <taxon>Pteriidae</taxon>
        <taxon>Pinctada</taxon>
    </lineage>
</organism>
<dbReference type="Proteomes" id="UP001186944">
    <property type="component" value="Unassembled WGS sequence"/>
</dbReference>
<dbReference type="InterPro" id="IPR017452">
    <property type="entry name" value="GPCR_Rhodpsn_7TM"/>
</dbReference>
<evidence type="ECO:0000256" key="10">
    <source>
        <dbReference type="SAM" id="Phobius"/>
    </source>
</evidence>
<feature type="domain" description="G-protein coupled receptors family 1 profile" evidence="11">
    <location>
        <begin position="1"/>
        <end position="57"/>
    </location>
</feature>
<evidence type="ECO:0000259" key="11">
    <source>
        <dbReference type="PROSITE" id="PS50262"/>
    </source>
</evidence>
<keyword evidence="7" id="KW-0675">Receptor</keyword>